<evidence type="ECO:0000256" key="1">
    <source>
        <dbReference type="SAM" id="Phobius"/>
    </source>
</evidence>
<keyword evidence="1" id="KW-1133">Transmembrane helix</keyword>
<reference evidence="2 3" key="1">
    <citation type="submission" date="2019-04" db="EMBL/GenBank/DDBJ databases">
        <title>Phreatobacter aquaticus sp. nov.</title>
        <authorList>
            <person name="Choi A."/>
            <person name="Baek K."/>
        </authorList>
    </citation>
    <scope>NUCLEOTIDE SEQUENCE [LARGE SCALE GENOMIC DNA]</scope>
    <source>
        <strain evidence="2 3">NMCR1094</strain>
    </source>
</reference>
<proteinExistence type="predicted"/>
<dbReference type="EMBL" id="CP039865">
    <property type="protein sequence ID" value="QCK86681.1"/>
    <property type="molecule type" value="Genomic_DNA"/>
</dbReference>
<gene>
    <name evidence="2" type="ORF">E8L99_13385</name>
</gene>
<dbReference type="OrthoDB" id="9961476at2"/>
<dbReference type="RefSeq" id="WP_137100012.1">
    <property type="nucleotide sequence ID" value="NZ_CP039865.1"/>
</dbReference>
<evidence type="ECO:0000313" key="2">
    <source>
        <dbReference type="EMBL" id="QCK86681.1"/>
    </source>
</evidence>
<keyword evidence="1" id="KW-0472">Membrane</keyword>
<accession>A0A4D7QJ57</accession>
<keyword evidence="1" id="KW-0812">Transmembrane</keyword>
<dbReference type="Proteomes" id="UP000298588">
    <property type="component" value="Chromosome"/>
</dbReference>
<organism evidence="2 3">
    <name type="scientific">Phreatobacter aquaticus</name>
    <dbReference type="NCBI Taxonomy" id="2570229"/>
    <lineage>
        <taxon>Bacteria</taxon>
        <taxon>Pseudomonadati</taxon>
        <taxon>Pseudomonadota</taxon>
        <taxon>Alphaproteobacteria</taxon>
        <taxon>Hyphomicrobiales</taxon>
        <taxon>Phreatobacteraceae</taxon>
        <taxon>Phreatobacter</taxon>
    </lineage>
</organism>
<evidence type="ECO:0000313" key="3">
    <source>
        <dbReference type="Proteomes" id="UP000298588"/>
    </source>
</evidence>
<feature type="transmembrane region" description="Helical" evidence="1">
    <location>
        <begin position="84"/>
        <end position="111"/>
    </location>
</feature>
<dbReference type="AlphaFoldDB" id="A0A4D7QJ57"/>
<keyword evidence="3" id="KW-1185">Reference proteome</keyword>
<feature type="transmembrane region" description="Helical" evidence="1">
    <location>
        <begin position="47"/>
        <end position="72"/>
    </location>
</feature>
<sequence>MTVVGAVMGLGLVEAGQWSVSGGGDKRRVPRRQAETYRLYPATMRTFLWSFLAFFLGLVAGWSVSIGGYLAATTWFGVFDRDGGGAMGAIFILGPALGLLFGTVAATVTALRLSRRQTSAPAPPAA</sequence>
<protein>
    <submittedName>
        <fullName evidence="2">Uncharacterized protein</fullName>
    </submittedName>
</protein>
<dbReference type="KEGG" id="paqt:E8L99_13385"/>
<name>A0A4D7QJ57_9HYPH</name>